<evidence type="ECO:0000313" key="1">
    <source>
        <dbReference type="EMBL" id="MPC43936.1"/>
    </source>
</evidence>
<comment type="caution">
    <text evidence="1">The sequence shown here is derived from an EMBL/GenBank/DDBJ whole genome shotgun (WGS) entry which is preliminary data.</text>
</comment>
<keyword evidence="2" id="KW-1185">Reference proteome</keyword>
<evidence type="ECO:0000313" key="2">
    <source>
        <dbReference type="Proteomes" id="UP000324222"/>
    </source>
</evidence>
<dbReference type="Proteomes" id="UP000324222">
    <property type="component" value="Unassembled WGS sequence"/>
</dbReference>
<gene>
    <name evidence="1" type="ORF">E2C01_037595</name>
</gene>
<protein>
    <submittedName>
        <fullName evidence="1">Uncharacterized protein</fullName>
    </submittedName>
</protein>
<reference evidence="1 2" key="1">
    <citation type="submission" date="2019-05" db="EMBL/GenBank/DDBJ databases">
        <title>Another draft genome of Portunus trituberculatus and its Hox gene families provides insights of decapod evolution.</title>
        <authorList>
            <person name="Jeong J.-H."/>
            <person name="Song I."/>
            <person name="Kim S."/>
            <person name="Choi T."/>
            <person name="Kim D."/>
            <person name="Ryu S."/>
            <person name="Kim W."/>
        </authorList>
    </citation>
    <scope>NUCLEOTIDE SEQUENCE [LARGE SCALE GENOMIC DNA]</scope>
    <source>
        <tissue evidence="1">Muscle</tissue>
    </source>
</reference>
<accession>A0A5B7FF06</accession>
<dbReference type="AlphaFoldDB" id="A0A5B7FF06"/>
<sequence length="83" mass="9381">MLTQDVSLLLGQYDLALLQVVRSIEGVACGRTRYSCPRPSRRHHHQQAAHSPSQAHHVQLRASTVMTRTHHNPSLIKCRGQLH</sequence>
<organism evidence="1 2">
    <name type="scientific">Portunus trituberculatus</name>
    <name type="common">Swimming crab</name>
    <name type="synonym">Neptunus trituberculatus</name>
    <dbReference type="NCBI Taxonomy" id="210409"/>
    <lineage>
        <taxon>Eukaryota</taxon>
        <taxon>Metazoa</taxon>
        <taxon>Ecdysozoa</taxon>
        <taxon>Arthropoda</taxon>
        <taxon>Crustacea</taxon>
        <taxon>Multicrustacea</taxon>
        <taxon>Malacostraca</taxon>
        <taxon>Eumalacostraca</taxon>
        <taxon>Eucarida</taxon>
        <taxon>Decapoda</taxon>
        <taxon>Pleocyemata</taxon>
        <taxon>Brachyura</taxon>
        <taxon>Eubrachyura</taxon>
        <taxon>Portunoidea</taxon>
        <taxon>Portunidae</taxon>
        <taxon>Portuninae</taxon>
        <taxon>Portunus</taxon>
    </lineage>
</organism>
<proteinExistence type="predicted"/>
<name>A0A5B7FF06_PORTR</name>
<dbReference type="EMBL" id="VSRR010006051">
    <property type="protein sequence ID" value="MPC43936.1"/>
    <property type="molecule type" value="Genomic_DNA"/>
</dbReference>